<keyword evidence="5 6" id="KW-0472">Membrane</keyword>
<sequence>MRGSIRKESDGTSGADGAAVSTSRPSLALFALLGTVPALVHLAAQALRAQGTADLTQVLLMPALAAVLWTATRAPRPRLVRLALLALSLSWAGDTLPRFVDGQAQFLAMLGSFLLAQLVYALAFLPRWRRSVLTRPPRMLPYVAAVVVIVGLCAPAASALLPAVIVYALAICAMAVLATGLGRLGAVGGAVFVVSDALIALNTFEVLALPAHSVWVMATYIAAQVLLVLAVIRDAERPAAPR</sequence>
<dbReference type="Pfam" id="PF07947">
    <property type="entry name" value="YhhN"/>
    <property type="match status" value="1"/>
</dbReference>
<feature type="transmembrane region" description="Helical" evidence="6">
    <location>
        <begin position="27"/>
        <end position="49"/>
    </location>
</feature>
<dbReference type="GO" id="GO:0016020">
    <property type="term" value="C:membrane"/>
    <property type="evidence" value="ECO:0007669"/>
    <property type="project" value="UniProtKB-SubCell"/>
</dbReference>
<reference evidence="7 8" key="1">
    <citation type="submission" date="2020-08" db="EMBL/GenBank/DDBJ databases">
        <title>Sequencing the genomes of 1000 actinobacteria strains.</title>
        <authorList>
            <person name="Klenk H.-P."/>
        </authorList>
    </citation>
    <scope>NUCLEOTIDE SEQUENCE [LARGE SCALE GENOMIC DNA]</scope>
    <source>
        <strain evidence="7 8">DSM 28796</strain>
    </source>
</reference>
<feature type="transmembrane region" description="Helical" evidence="6">
    <location>
        <begin position="214"/>
        <end position="232"/>
    </location>
</feature>
<feature type="transmembrane region" description="Helical" evidence="6">
    <location>
        <begin position="106"/>
        <end position="128"/>
    </location>
</feature>
<keyword evidence="8" id="KW-1185">Reference proteome</keyword>
<evidence type="ECO:0000256" key="5">
    <source>
        <dbReference type="ARBA" id="ARBA00023136"/>
    </source>
</evidence>
<proteinExistence type="inferred from homology"/>
<evidence type="ECO:0000256" key="6">
    <source>
        <dbReference type="SAM" id="Phobius"/>
    </source>
</evidence>
<organism evidence="7 8">
    <name type="scientific">Brachybacterium aquaticum</name>
    <dbReference type="NCBI Taxonomy" id="1432564"/>
    <lineage>
        <taxon>Bacteria</taxon>
        <taxon>Bacillati</taxon>
        <taxon>Actinomycetota</taxon>
        <taxon>Actinomycetes</taxon>
        <taxon>Micrococcales</taxon>
        <taxon>Dermabacteraceae</taxon>
        <taxon>Brachybacterium</taxon>
    </lineage>
</organism>
<feature type="transmembrane region" description="Helical" evidence="6">
    <location>
        <begin position="140"/>
        <end position="158"/>
    </location>
</feature>
<dbReference type="InterPro" id="IPR012506">
    <property type="entry name" value="TMEM86B-like"/>
</dbReference>
<comment type="subcellular location">
    <subcellularLocation>
        <location evidence="1">Membrane</location>
        <topology evidence="1">Multi-pass membrane protein</topology>
    </subcellularLocation>
</comment>
<evidence type="ECO:0000256" key="4">
    <source>
        <dbReference type="ARBA" id="ARBA00022989"/>
    </source>
</evidence>
<evidence type="ECO:0000313" key="8">
    <source>
        <dbReference type="Proteomes" id="UP000588158"/>
    </source>
</evidence>
<dbReference type="EMBL" id="JACHLZ010000001">
    <property type="protein sequence ID" value="MBB5830779.1"/>
    <property type="molecule type" value="Genomic_DNA"/>
</dbReference>
<dbReference type="PANTHER" id="PTHR31885">
    <property type="entry name" value="GH04784P"/>
    <property type="match status" value="1"/>
</dbReference>
<feature type="transmembrane region" description="Helical" evidence="6">
    <location>
        <begin position="164"/>
        <end position="182"/>
    </location>
</feature>
<evidence type="ECO:0000256" key="3">
    <source>
        <dbReference type="ARBA" id="ARBA00022692"/>
    </source>
</evidence>
<evidence type="ECO:0000313" key="7">
    <source>
        <dbReference type="EMBL" id="MBB5830779.1"/>
    </source>
</evidence>
<gene>
    <name evidence="7" type="ORF">HNR70_000592</name>
</gene>
<accession>A0A841A6I0</accession>
<protein>
    <submittedName>
        <fullName evidence="7">Putative membrane protein YhhN</fullName>
    </submittedName>
</protein>
<dbReference type="AlphaFoldDB" id="A0A841A6I0"/>
<dbReference type="RefSeq" id="WP_184324345.1">
    <property type="nucleotide sequence ID" value="NZ_JACHLZ010000001.1"/>
</dbReference>
<name>A0A841A6I0_9MICO</name>
<keyword evidence="4 6" id="KW-1133">Transmembrane helix</keyword>
<comment type="caution">
    <text evidence="7">The sequence shown here is derived from an EMBL/GenBank/DDBJ whole genome shotgun (WGS) entry which is preliminary data.</text>
</comment>
<dbReference type="GO" id="GO:0016787">
    <property type="term" value="F:hydrolase activity"/>
    <property type="evidence" value="ECO:0007669"/>
    <property type="project" value="TreeGrafter"/>
</dbReference>
<evidence type="ECO:0000256" key="1">
    <source>
        <dbReference type="ARBA" id="ARBA00004141"/>
    </source>
</evidence>
<dbReference type="PANTHER" id="PTHR31885:SF6">
    <property type="entry name" value="GH04784P"/>
    <property type="match status" value="1"/>
</dbReference>
<dbReference type="Proteomes" id="UP000588158">
    <property type="component" value="Unassembled WGS sequence"/>
</dbReference>
<evidence type="ECO:0000256" key="2">
    <source>
        <dbReference type="ARBA" id="ARBA00007375"/>
    </source>
</evidence>
<comment type="similarity">
    <text evidence="2">Belongs to the TMEM86 family.</text>
</comment>
<keyword evidence="3 6" id="KW-0812">Transmembrane</keyword>
<feature type="transmembrane region" description="Helical" evidence="6">
    <location>
        <begin position="189"/>
        <end position="208"/>
    </location>
</feature>